<gene>
    <name evidence="1" type="ORF">A3C88_00050</name>
</gene>
<accession>A0A1F8FUP4</accession>
<sequence>MVEYLIEMRHGPAMRVECPTVLGLAPQDSDPIALEQARKRLAIHKGKFTPERFRARGGVRIVRNLLPGSRYPKYRVVVFPPLDLRTASQNDILHLAERVPYAWLDPAVGRPWPAAKLTNGCYLVTRDGQHVLLSQGDYIVRAKDKPPTYGYVRYLVHETQSLLLVPNGPPF</sequence>
<evidence type="ECO:0000313" key="1">
    <source>
        <dbReference type="EMBL" id="OGN16745.1"/>
    </source>
</evidence>
<dbReference type="AlphaFoldDB" id="A0A1F8FUP4"/>
<protein>
    <submittedName>
        <fullName evidence="1">Uncharacterized protein</fullName>
    </submittedName>
</protein>
<name>A0A1F8FUP4_9BACT</name>
<dbReference type="STRING" id="1802685.A3C88_00050"/>
<evidence type="ECO:0000313" key="2">
    <source>
        <dbReference type="Proteomes" id="UP000178117"/>
    </source>
</evidence>
<dbReference type="EMBL" id="MGJZ01000025">
    <property type="protein sequence ID" value="OGN16745.1"/>
    <property type="molecule type" value="Genomic_DNA"/>
</dbReference>
<proteinExistence type="predicted"/>
<organism evidence="1 2">
    <name type="scientific">Candidatus Yanofskybacteria bacterium RIFCSPHIGHO2_02_FULL_50_12</name>
    <dbReference type="NCBI Taxonomy" id="1802685"/>
    <lineage>
        <taxon>Bacteria</taxon>
        <taxon>Candidatus Yanofskyibacteriota</taxon>
    </lineage>
</organism>
<comment type="caution">
    <text evidence="1">The sequence shown here is derived from an EMBL/GenBank/DDBJ whole genome shotgun (WGS) entry which is preliminary data.</text>
</comment>
<reference evidence="1 2" key="1">
    <citation type="journal article" date="2016" name="Nat. Commun.">
        <title>Thousands of microbial genomes shed light on interconnected biogeochemical processes in an aquifer system.</title>
        <authorList>
            <person name="Anantharaman K."/>
            <person name="Brown C.T."/>
            <person name="Hug L.A."/>
            <person name="Sharon I."/>
            <person name="Castelle C.J."/>
            <person name="Probst A.J."/>
            <person name="Thomas B.C."/>
            <person name="Singh A."/>
            <person name="Wilkins M.J."/>
            <person name="Karaoz U."/>
            <person name="Brodie E.L."/>
            <person name="Williams K.H."/>
            <person name="Hubbard S.S."/>
            <person name="Banfield J.F."/>
        </authorList>
    </citation>
    <scope>NUCLEOTIDE SEQUENCE [LARGE SCALE GENOMIC DNA]</scope>
</reference>
<dbReference type="Proteomes" id="UP000178117">
    <property type="component" value="Unassembled WGS sequence"/>
</dbReference>